<dbReference type="RefSeq" id="WP_345482025.1">
    <property type="nucleotide sequence ID" value="NZ_BAABLP010000006.1"/>
</dbReference>
<keyword evidence="6" id="KW-0175">Coiled coil</keyword>
<accession>A0ABP8ZE42</accession>
<dbReference type="InterPro" id="IPR017039">
    <property type="entry name" value="Virul_fac_BrkB"/>
</dbReference>
<evidence type="ECO:0000256" key="6">
    <source>
        <dbReference type="SAM" id="Coils"/>
    </source>
</evidence>
<feature type="transmembrane region" description="Helical" evidence="8">
    <location>
        <begin position="218"/>
        <end position="240"/>
    </location>
</feature>
<name>A0ABP8ZE42_9MICO</name>
<feature type="coiled-coil region" evidence="6">
    <location>
        <begin position="331"/>
        <end position="358"/>
    </location>
</feature>
<feature type="transmembrane region" description="Helical" evidence="8">
    <location>
        <begin position="283"/>
        <end position="306"/>
    </location>
</feature>
<evidence type="ECO:0000313" key="10">
    <source>
        <dbReference type="Proteomes" id="UP001500121"/>
    </source>
</evidence>
<evidence type="ECO:0000256" key="7">
    <source>
        <dbReference type="SAM" id="MobiDB-lite"/>
    </source>
</evidence>
<evidence type="ECO:0000256" key="5">
    <source>
        <dbReference type="ARBA" id="ARBA00023136"/>
    </source>
</evidence>
<evidence type="ECO:0000256" key="1">
    <source>
        <dbReference type="ARBA" id="ARBA00004651"/>
    </source>
</evidence>
<evidence type="ECO:0000256" key="2">
    <source>
        <dbReference type="ARBA" id="ARBA00022475"/>
    </source>
</evidence>
<feature type="transmembrane region" description="Helical" evidence="8">
    <location>
        <begin position="176"/>
        <end position="198"/>
    </location>
</feature>
<keyword evidence="4 8" id="KW-1133">Transmembrane helix</keyword>
<keyword evidence="10" id="KW-1185">Reference proteome</keyword>
<dbReference type="PANTHER" id="PTHR30213">
    <property type="entry name" value="INNER MEMBRANE PROTEIN YHJD"/>
    <property type="match status" value="1"/>
</dbReference>
<feature type="transmembrane region" description="Helical" evidence="8">
    <location>
        <begin position="68"/>
        <end position="87"/>
    </location>
</feature>
<dbReference type="Pfam" id="PF03631">
    <property type="entry name" value="Virul_fac_BrkB"/>
    <property type="match status" value="1"/>
</dbReference>
<organism evidence="9 10">
    <name type="scientific">Amnibacterium soli</name>
    <dbReference type="NCBI Taxonomy" id="1282736"/>
    <lineage>
        <taxon>Bacteria</taxon>
        <taxon>Bacillati</taxon>
        <taxon>Actinomycetota</taxon>
        <taxon>Actinomycetes</taxon>
        <taxon>Micrococcales</taxon>
        <taxon>Microbacteriaceae</taxon>
        <taxon>Amnibacterium</taxon>
    </lineage>
</organism>
<keyword evidence="5 8" id="KW-0472">Membrane</keyword>
<evidence type="ECO:0000313" key="9">
    <source>
        <dbReference type="EMBL" id="GAA4754182.1"/>
    </source>
</evidence>
<comment type="caution">
    <text evidence="9">The sequence shown here is derived from an EMBL/GenBank/DDBJ whole genome shotgun (WGS) entry which is preliminary data.</text>
</comment>
<feature type="transmembrane region" description="Helical" evidence="8">
    <location>
        <begin position="252"/>
        <end position="271"/>
    </location>
</feature>
<feature type="region of interest" description="Disordered" evidence="7">
    <location>
        <begin position="379"/>
        <end position="417"/>
    </location>
</feature>
<gene>
    <name evidence="9" type="ORF">GCM10025783_29010</name>
</gene>
<feature type="transmembrane region" description="Helical" evidence="8">
    <location>
        <begin position="131"/>
        <end position="155"/>
    </location>
</feature>
<evidence type="ECO:0000256" key="4">
    <source>
        <dbReference type="ARBA" id="ARBA00022989"/>
    </source>
</evidence>
<proteinExistence type="predicted"/>
<dbReference type="PANTHER" id="PTHR30213:SF1">
    <property type="entry name" value="INNER MEMBRANE PROTEIN YHJD"/>
    <property type="match status" value="1"/>
</dbReference>
<reference evidence="10" key="1">
    <citation type="journal article" date="2019" name="Int. J. Syst. Evol. Microbiol.">
        <title>The Global Catalogue of Microorganisms (GCM) 10K type strain sequencing project: providing services to taxonomists for standard genome sequencing and annotation.</title>
        <authorList>
            <consortium name="The Broad Institute Genomics Platform"/>
            <consortium name="The Broad Institute Genome Sequencing Center for Infectious Disease"/>
            <person name="Wu L."/>
            <person name="Ma J."/>
        </authorList>
    </citation>
    <scope>NUCLEOTIDE SEQUENCE [LARGE SCALE GENOMIC DNA]</scope>
    <source>
        <strain evidence="10">JCM 19015</strain>
    </source>
</reference>
<keyword evidence="2" id="KW-1003">Cell membrane</keyword>
<dbReference type="EMBL" id="BAABLP010000006">
    <property type="protein sequence ID" value="GAA4754182.1"/>
    <property type="molecule type" value="Genomic_DNA"/>
</dbReference>
<sequence length="417" mass="44718">MALLSRDQGVRDDEVVVTASGAKPDPAQRKTGIPALIDRVLALRPVRVFFHYTGDNGPLIASGMTYQAIFALFAGLWFAFSVAGFVVKNDPALQSSVFSAINQLIPRLIEYGDTAGAIPAKTLLNTSALSWSGAIALVGVLFTAVGFLGTLRTAIRIMFDLPNPVANPIVLKLKDLGLTFAFGAVVLLTAVISVVSNTALDLVFGLLGLGHATVLQQLATRAVSIVVLVLIDTSILMGAFRVLSGISIPIRRLLVGALIGGVGLAVLQTVGTSLLGGASSNPIIGAFATLVGVLLYFNFVCQVILISASWVDVGMEDAGIDPRSLSPDVEEQEQAEQLEDARRLVAKANQEALEQRIRESSGLRRWRLVRELDREVRAEAQRREEVPTVAEFKQAQERTDDPDPDAQQVEQAERKAE</sequence>
<evidence type="ECO:0000256" key="8">
    <source>
        <dbReference type="SAM" id="Phobius"/>
    </source>
</evidence>
<comment type="subcellular location">
    <subcellularLocation>
        <location evidence="1">Cell membrane</location>
        <topology evidence="1">Multi-pass membrane protein</topology>
    </subcellularLocation>
</comment>
<evidence type="ECO:0000256" key="3">
    <source>
        <dbReference type="ARBA" id="ARBA00022692"/>
    </source>
</evidence>
<dbReference type="Proteomes" id="UP001500121">
    <property type="component" value="Unassembled WGS sequence"/>
</dbReference>
<keyword evidence="3 8" id="KW-0812">Transmembrane</keyword>
<protein>
    <submittedName>
        <fullName evidence="9">Uncharacterized protein</fullName>
    </submittedName>
</protein>